<evidence type="ECO:0000313" key="3">
    <source>
        <dbReference type="Proteomes" id="UP001211907"/>
    </source>
</evidence>
<organism evidence="2 3">
    <name type="scientific">Physocladia obscura</name>
    <dbReference type="NCBI Taxonomy" id="109957"/>
    <lineage>
        <taxon>Eukaryota</taxon>
        <taxon>Fungi</taxon>
        <taxon>Fungi incertae sedis</taxon>
        <taxon>Chytridiomycota</taxon>
        <taxon>Chytridiomycota incertae sedis</taxon>
        <taxon>Chytridiomycetes</taxon>
        <taxon>Chytridiales</taxon>
        <taxon>Chytriomycetaceae</taxon>
        <taxon>Physocladia</taxon>
    </lineage>
</organism>
<feature type="signal peptide" evidence="1">
    <location>
        <begin position="1"/>
        <end position="18"/>
    </location>
</feature>
<name>A0AAD5T3T2_9FUNG</name>
<dbReference type="EMBL" id="JADGJH010000428">
    <property type="protein sequence ID" value="KAJ3129301.1"/>
    <property type="molecule type" value="Genomic_DNA"/>
</dbReference>
<dbReference type="Proteomes" id="UP001211907">
    <property type="component" value="Unassembled WGS sequence"/>
</dbReference>
<proteinExistence type="predicted"/>
<gene>
    <name evidence="2" type="ORF">HK100_008701</name>
</gene>
<keyword evidence="1" id="KW-0732">Signal</keyword>
<keyword evidence="3" id="KW-1185">Reference proteome</keyword>
<dbReference type="AlphaFoldDB" id="A0AAD5T3T2"/>
<sequence>MYSSIITAAALFVALAHAIPTSQQTSLTSVTTTAVSSIPVAAQNNSNSSSSTSLNILSALGALVPAGQSILGDVVNGASTTATAASPTTTKTSFDYDMSVVRDTATMNATIRVVAPKYSIQQASWATF</sequence>
<evidence type="ECO:0000313" key="2">
    <source>
        <dbReference type="EMBL" id="KAJ3129301.1"/>
    </source>
</evidence>
<evidence type="ECO:0000256" key="1">
    <source>
        <dbReference type="SAM" id="SignalP"/>
    </source>
</evidence>
<feature type="chain" id="PRO_5042238896" evidence="1">
    <location>
        <begin position="19"/>
        <end position="128"/>
    </location>
</feature>
<reference evidence="2" key="1">
    <citation type="submission" date="2020-05" db="EMBL/GenBank/DDBJ databases">
        <title>Phylogenomic resolution of chytrid fungi.</title>
        <authorList>
            <person name="Stajich J.E."/>
            <person name="Amses K."/>
            <person name="Simmons R."/>
            <person name="Seto K."/>
            <person name="Myers J."/>
            <person name="Bonds A."/>
            <person name="Quandt C.A."/>
            <person name="Barry K."/>
            <person name="Liu P."/>
            <person name="Grigoriev I."/>
            <person name="Longcore J.E."/>
            <person name="James T.Y."/>
        </authorList>
    </citation>
    <scope>NUCLEOTIDE SEQUENCE</scope>
    <source>
        <strain evidence="2">JEL0513</strain>
    </source>
</reference>
<accession>A0AAD5T3T2</accession>
<protein>
    <submittedName>
        <fullName evidence="2">Uncharacterized protein</fullName>
    </submittedName>
</protein>
<comment type="caution">
    <text evidence="2">The sequence shown here is derived from an EMBL/GenBank/DDBJ whole genome shotgun (WGS) entry which is preliminary data.</text>
</comment>